<reference evidence="2 3" key="1">
    <citation type="submission" date="2014-12" db="EMBL/GenBank/DDBJ databases">
        <title>Complete genome sequence of Herbaspirillum rubrisubalbicans Os38.</title>
        <authorList>
            <person name="Chen M."/>
            <person name="An Q."/>
        </authorList>
    </citation>
    <scope>NUCLEOTIDE SEQUENCE [LARGE SCALE GENOMIC DNA]</scope>
    <source>
        <strain evidence="2 3">Os38</strain>
    </source>
</reference>
<organism evidence="2 3">
    <name type="scientific">Herbaspirillum rubrisubalbicans</name>
    <dbReference type="NCBI Taxonomy" id="80842"/>
    <lineage>
        <taxon>Bacteria</taxon>
        <taxon>Pseudomonadati</taxon>
        <taxon>Pseudomonadota</taxon>
        <taxon>Betaproteobacteria</taxon>
        <taxon>Burkholderiales</taxon>
        <taxon>Oxalobacteraceae</taxon>
        <taxon>Herbaspirillum</taxon>
    </lineage>
</organism>
<keyword evidence="3" id="KW-1185">Reference proteome</keyword>
<evidence type="ECO:0000256" key="1">
    <source>
        <dbReference type="SAM" id="MobiDB-lite"/>
    </source>
</evidence>
<feature type="compositionally biased region" description="Basic and acidic residues" evidence="1">
    <location>
        <begin position="160"/>
        <end position="172"/>
    </location>
</feature>
<dbReference type="InterPro" id="IPR022273">
    <property type="entry name" value="PRTRC_protein-E"/>
</dbReference>
<dbReference type="RefSeq" id="WP_112069249.1">
    <property type="nucleotide sequence ID" value="NZ_JUGD01000022.1"/>
</dbReference>
<feature type="region of interest" description="Disordered" evidence="1">
    <location>
        <begin position="76"/>
        <end position="230"/>
    </location>
</feature>
<protein>
    <recommendedName>
        <fullName evidence="4">PRTRC system protein E</fullName>
    </recommendedName>
</protein>
<gene>
    <name evidence="2" type="ORF">RB24_17955</name>
</gene>
<dbReference type="EMBL" id="JUGD01000022">
    <property type="protein sequence ID" value="RAM63200.1"/>
    <property type="molecule type" value="Genomic_DNA"/>
</dbReference>
<comment type="caution">
    <text evidence="2">The sequence shown here is derived from an EMBL/GenBank/DDBJ whole genome shotgun (WGS) entry which is preliminary data.</text>
</comment>
<feature type="compositionally biased region" description="Low complexity" evidence="1">
    <location>
        <begin position="146"/>
        <end position="155"/>
    </location>
</feature>
<evidence type="ECO:0008006" key="4">
    <source>
        <dbReference type="Google" id="ProtNLM"/>
    </source>
</evidence>
<evidence type="ECO:0000313" key="2">
    <source>
        <dbReference type="EMBL" id="RAM63200.1"/>
    </source>
</evidence>
<feature type="compositionally biased region" description="Low complexity" evidence="1">
    <location>
        <begin position="88"/>
        <end position="108"/>
    </location>
</feature>
<name>A0ABX9BYV4_9BURK</name>
<evidence type="ECO:0000313" key="3">
    <source>
        <dbReference type="Proteomes" id="UP000248631"/>
    </source>
</evidence>
<dbReference type="Proteomes" id="UP000248631">
    <property type="component" value="Unassembled WGS sequence"/>
</dbReference>
<sequence>MFKALQELARKSTLLISIAPEGDLMRVNITPVSKDPDVAPSLRPLSLLASADELDRDFVQAMQMWSTPRRSLLDQVAGSLDQEDAEDSAANGSSGKAGGKAAKQVKGSPKGDKQSKNAEQPPVAKPTEAAPSGEASPKPESVEQQPAIAADASTPAAPPTHEKDEIPKDQESGKQTGTSETIPAAALDKDWQTTPASNQPPPVADSEAGKTAPTPTPAAQSGGAFSDIEF</sequence>
<dbReference type="NCBIfam" id="TIGR03741">
    <property type="entry name" value="PRTRC_E"/>
    <property type="match status" value="1"/>
</dbReference>
<accession>A0ABX9BYV4</accession>
<proteinExistence type="predicted"/>